<reference evidence="4" key="3">
    <citation type="submission" date="2015-03" db="EMBL/GenBank/DDBJ databases">
        <authorList>
            <person name="Murphy D."/>
        </authorList>
    </citation>
    <scope>NUCLEOTIDE SEQUENCE [LARGE SCALE GENOMIC DNA]</scope>
    <source>
        <strain evidence="4">68/02</strain>
    </source>
</reference>
<reference evidence="3 5" key="1">
    <citation type="journal article" date="2015" name="Genome Announc.">
        <title>Thirty-Two Complete Genome Assemblies of Nine Yersinia Species, Including Y. pestis, Y. pseudotuberculosis, and Y. enterocolitica.</title>
        <authorList>
            <person name="Johnson S.L."/>
            <person name="Daligault H.E."/>
            <person name="Davenport K.W."/>
            <person name="Jaissle J."/>
            <person name="Frey K.G."/>
            <person name="Ladner J.T."/>
            <person name="Broomall S.M."/>
            <person name="Bishop-Lilly K.A."/>
            <person name="Bruce D.C."/>
            <person name="Coyne S.R."/>
            <person name="Gibbons H.S."/>
            <person name="Lo C.C."/>
            <person name="Munk A.C."/>
            <person name="Rosenzweig C.N."/>
            <person name="Koroleva G.I."/>
            <person name="Palacios G.F."/>
            <person name="Redden C.L."/>
            <person name="Xu Y."/>
            <person name="Minogue T.D."/>
            <person name="Chain P.S."/>
        </authorList>
    </citation>
    <scope>NUCLEOTIDE SEQUENCE [LARGE SCALE GENOMIC DNA]</scope>
    <source>
        <strain evidence="3 5">YRA</strain>
    </source>
</reference>
<feature type="compositionally biased region" description="Basic and acidic residues" evidence="1">
    <location>
        <begin position="72"/>
        <end position="88"/>
    </location>
</feature>
<dbReference type="AlphaFoldDB" id="A0A0U1HNK6"/>
<feature type="compositionally biased region" description="Low complexity" evidence="1">
    <location>
        <begin position="111"/>
        <end position="123"/>
    </location>
</feature>
<reference evidence="6" key="2">
    <citation type="submission" date="2015-03" db="EMBL/GenBank/DDBJ databases">
        <authorList>
            <consortium name="Pathogen Informatics"/>
            <person name="Murphy D."/>
        </authorList>
    </citation>
    <scope>NUCLEOTIDE SEQUENCE [LARGE SCALE GENOMIC DNA]</scope>
    <source>
        <strain evidence="6">68/02</strain>
    </source>
</reference>
<feature type="signal peptide" evidence="2">
    <location>
        <begin position="1"/>
        <end position="20"/>
    </location>
</feature>
<evidence type="ECO:0000313" key="6">
    <source>
        <dbReference type="Proteomes" id="UP000042054"/>
    </source>
</evidence>
<dbReference type="STRING" id="29485.CH64_2143"/>
<evidence type="ECO:0000256" key="1">
    <source>
        <dbReference type="SAM" id="MobiDB-lite"/>
    </source>
</evidence>
<feature type="chain" id="PRO_5006709185" evidence="2">
    <location>
        <begin position="21"/>
        <end position="123"/>
    </location>
</feature>
<dbReference type="OrthoDB" id="8689941at2"/>
<dbReference type="Proteomes" id="UP000031914">
    <property type="component" value="Chromosome"/>
</dbReference>
<feature type="region of interest" description="Disordered" evidence="1">
    <location>
        <begin position="72"/>
        <end position="123"/>
    </location>
</feature>
<sequence length="123" mass="13733">MLLRHFLLLVLPMAAFYSTAAQTNGCDIKAQNIQQQINYAKQHGNTQRVAGLETALENVKNNCTVASLQADRDERIQDKQRKVTERQQDLTAAQEKGDADKITKQKKKLAEANAELQAAQAPR</sequence>
<name>A0A0U1HNK6_YERRO</name>
<dbReference type="EMBL" id="CP009787">
    <property type="protein sequence ID" value="AJJ09614.1"/>
    <property type="molecule type" value="Genomic_DNA"/>
</dbReference>
<evidence type="ECO:0000313" key="5">
    <source>
        <dbReference type="Proteomes" id="UP000031914"/>
    </source>
</evidence>
<keyword evidence="5" id="KW-1185">Reference proteome</keyword>
<gene>
    <name evidence="4" type="primary">yqjC</name>
    <name evidence="3" type="ORF">CH64_2143</name>
    <name evidence="4" type="ORF">ERS008555_00473</name>
</gene>
<evidence type="ECO:0000256" key="2">
    <source>
        <dbReference type="SAM" id="SignalP"/>
    </source>
</evidence>
<dbReference type="Proteomes" id="UP000042054">
    <property type="component" value="Unassembled WGS sequence"/>
</dbReference>
<dbReference type="KEGG" id="yro:CH64_2143"/>
<accession>A0A0U1HNK6</accession>
<proteinExistence type="predicted"/>
<protein>
    <submittedName>
        <fullName evidence="3 4">Protein yqjC</fullName>
    </submittedName>
</protein>
<dbReference type="RefSeq" id="WP_032816990.1">
    <property type="nucleotide sequence ID" value="NZ_CABIHU010000014.1"/>
</dbReference>
<dbReference type="EMBL" id="CTKE01000002">
    <property type="protein sequence ID" value="CQI88141.1"/>
    <property type="molecule type" value="Genomic_DNA"/>
</dbReference>
<evidence type="ECO:0000313" key="4">
    <source>
        <dbReference type="EMBL" id="CQI88141.1"/>
    </source>
</evidence>
<keyword evidence="2" id="KW-0732">Signal</keyword>
<dbReference type="InterPro" id="IPR009468">
    <property type="entry name" value="DUF1090"/>
</dbReference>
<organism evidence="4 6">
    <name type="scientific">Yersinia rohdei</name>
    <dbReference type="NCBI Taxonomy" id="29485"/>
    <lineage>
        <taxon>Bacteria</taxon>
        <taxon>Pseudomonadati</taxon>
        <taxon>Pseudomonadota</taxon>
        <taxon>Gammaproteobacteria</taxon>
        <taxon>Enterobacterales</taxon>
        <taxon>Yersiniaceae</taxon>
        <taxon>Yersinia</taxon>
    </lineage>
</organism>
<dbReference type="GeneID" id="45567433"/>
<dbReference type="Pfam" id="PF06476">
    <property type="entry name" value="DUF1090"/>
    <property type="match status" value="1"/>
</dbReference>
<evidence type="ECO:0000313" key="3">
    <source>
        <dbReference type="EMBL" id="AJJ09614.1"/>
    </source>
</evidence>